<dbReference type="Proteomes" id="UP000193307">
    <property type="component" value="Unassembled WGS sequence"/>
</dbReference>
<dbReference type="Pfam" id="PF13377">
    <property type="entry name" value="Peripla_BP_3"/>
    <property type="match status" value="1"/>
</dbReference>
<dbReference type="STRING" id="658057.SAMN04488032_102292"/>
<dbReference type="InterPro" id="IPR010982">
    <property type="entry name" value="Lambda_DNA-bd_dom_sf"/>
</dbReference>
<dbReference type="InterPro" id="IPR000843">
    <property type="entry name" value="HTH_LacI"/>
</dbReference>
<dbReference type="PANTHER" id="PTHR30146">
    <property type="entry name" value="LACI-RELATED TRANSCRIPTIONAL REPRESSOR"/>
    <property type="match status" value="1"/>
</dbReference>
<dbReference type="Gene3D" id="1.10.260.40">
    <property type="entry name" value="lambda repressor-like DNA-binding domains"/>
    <property type="match status" value="1"/>
</dbReference>
<dbReference type="EMBL" id="FWFW01000002">
    <property type="protein sequence ID" value="SLN24288.1"/>
    <property type="molecule type" value="Genomic_DNA"/>
</dbReference>
<dbReference type="CDD" id="cd20009">
    <property type="entry name" value="PBP1_RafR-like"/>
    <property type="match status" value="1"/>
</dbReference>
<dbReference type="Pfam" id="PF00356">
    <property type="entry name" value="LacI"/>
    <property type="match status" value="1"/>
</dbReference>
<gene>
    <name evidence="5" type="primary">rafR_1</name>
    <name evidence="5" type="ORF">PAM7971_00794</name>
</gene>
<evidence type="ECO:0000313" key="5">
    <source>
        <dbReference type="EMBL" id="SLN24288.1"/>
    </source>
</evidence>
<dbReference type="OrthoDB" id="60111at2"/>
<keyword evidence="3" id="KW-0804">Transcription</keyword>
<evidence type="ECO:0000256" key="1">
    <source>
        <dbReference type="ARBA" id="ARBA00023015"/>
    </source>
</evidence>
<reference evidence="5 6" key="1">
    <citation type="submission" date="2017-03" db="EMBL/GenBank/DDBJ databases">
        <authorList>
            <person name="Afonso C.L."/>
            <person name="Miller P.J."/>
            <person name="Scott M.A."/>
            <person name="Spackman E."/>
            <person name="Goraichik I."/>
            <person name="Dimitrov K.M."/>
            <person name="Suarez D.L."/>
            <person name="Swayne D.E."/>
        </authorList>
    </citation>
    <scope>NUCLEOTIDE SEQUENCE [LARGE SCALE GENOMIC DNA]</scope>
    <source>
        <strain evidence="5 6">CECT 7971</strain>
    </source>
</reference>
<keyword evidence="1" id="KW-0805">Transcription regulation</keyword>
<evidence type="ECO:0000313" key="6">
    <source>
        <dbReference type="Proteomes" id="UP000193307"/>
    </source>
</evidence>
<dbReference type="GO" id="GO:0000976">
    <property type="term" value="F:transcription cis-regulatory region binding"/>
    <property type="evidence" value="ECO:0007669"/>
    <property type="project" value="TreeGrafter"/>
</dbReference>
<proteinExistence type="predicted"/>
<dbReference type="SUPFAM" id="SSF53822">
    <property type="entry name" value="Periplasmic binding protein-like I"/>
    <property type="match status" value="1"/>
</dbReference>
<keyword evidence="2" id="KW-0238">DNA-binding</keyword>
<dbReference type="PANTHER" id="PTHR30146:SF109">
    <property type="entry name" value="HTH-TYPE TRANSCRIPTIONAL REGULATOR GALS"/>
    <property type="match status" value="1"/>
</dbReference>
<feature type="domain" description="HTH lacI-type" evidence="4">
    <location>
        <begin position="17"/>
        <end position="71"/>
    </location>
</feature>
<keyword evidence="6" id="KW-1185">Reference proteome</keyword>
<dbReference type="SUPFAM" id="SSF47413">
    <property type="entry name" value="lambda repressor-like DNA-binding domains"/>
    <property type="match status" value="1"/>
</dbReference>
<name>A0A1Y5RTW5_9RHOB</name>
<dbReference type="CDD" id="cd01392">
    <property type="entry name" value="HTH_LacI"/>
    <property type="match status" value="1"/>
</dbReference>
<protein>
    <submittedName>
        <fullName evidence="5">HTH-type transcriptional regulator RafR</fullName>
    </submittedName>
</protein>
<dbReference type="InterPro" id="IPR046335">
    <property type="entry name" value="LacI/GalR-like_sensor"/>
</dbReference>
<accession>A0A1Y5RTW5</accession>
<dbReference type="SMART" id="SM00354">
    <property type="entry name" value="HTH_LACI"/>
    <property type="match status" value="1"/>
</dbReference>
<dbReference type="GO" id="GO:0003700">
    <property type="term" value="F:DNA-binding transcription factor activity"/>
    <property type="evidence" value="ECO:0007669"/>
    <property type="project" value="TreeGrafter"/>
</dbReference>
<dbReference type="RefSeq" id="WP_085847698.1">
    <property type="nucleotide sequence ID" value="NZ_FNZV01000002.1"/>
</dbReference>
<dbReference type="InterPro" id="IPR028082">
    <property type="entry name" value="Peripla_BP_I"/>
</dbReference>
<evidence type="ECO:0000256" key="2">
    <source>
        <dbReference type="ARBA" id="ARBA00023125"/>
    </source>
</evidence>
<dbReference type="AlphaFoldDB" id="A0A1Y5RTW5"/>
<sequence>MTSSEDDKIGLRAGERPTLKTISRITGLAVATVSRALNDAHDISQDTKKRVKACADSIGYLPNRAGVRLRTGKTNVISLVLSTEHDMMNHTAQLISSVAGALRTTPYHLIVTPFYPDEDPMRPIRYIVENRSADALIINQTEPKDARVEYLIKRGFPFSTHGRTNSPIAHPYADFNNFKFGTIGMEALARRGRKCVLVLPPPAYQNYGREVLDSTKQAAERLGIRRLVLQDVASDSPAQDIEIAVRGVLTTHPEIDGFFCASTTSTMVVVDVAETMGHKIGDTMDVFSKEAIPFLRRFRREILAVHEDVRHTGTSLAQAVIQAIETPNAPPLQVLDTPTFDDPLQGS</sequence>
<evidence type="ECO:0000256" key="3">
    <source>
        <dbReference type="ARBA" id="ARBA00023163"/>
    </source>
</evidence>
<dbReference type="PROSITE" id="PS50932">
    <property type="entry name" value="HTH_LACI_2"/>
    <property type="match status" value="1"/>
</dbReference>
<organism evidence="5 6">
    <name type="scientific">Pacificibacter marinus</name>
    <dbReference type="NCBI Taxonomy" id="658057"/>
    <lineage>
        <taxon>Bacteria</taxon>
        <taxon>Pseudomonadati</taxon>
        <taxon>Pseudomonadota</taxon>
        <taxon>Alphaproteobacteria</taxon>
        <taxon>Rhodobacterales</taxon>
        <taxon>Roseobacteraceae</taxon>
        <taxon>Pacificibacter</taxon>
    </lineage>
</organism>
<dbReference type="Gene3D" id="3.40.50.2300">
    <property type="match status" value="2"/>
</dbReference>
<evidence type="ECO:0000259" key="4">
    <source>
        <dbReference type="PROSITE" id="PS50932"/>
    </source>
</evidence>